<dbReference type="PRINTS" id="PR00047">
    <property type="entry name" value="STROIDFINGER"/>
</dbReference>
<evidence type="ECO:0000256" key="3">
    <source>
        <dbReference type="ARBA" id="ARBA00022723"/>
    </source>
</evidence>
<evidence type="ECO:0000256" key="8">
    <source>
        <dbReference type="ARBA" id="ARBA00023163"/>
    </source>
</evidence>
<dbReference type="CDD" id="cd06960">
    <property type="entry name" value="NR_DBD_HNF4A"/>
    <property type="match status" value="1"/>
</dbReference>
<dbReference type="Proteomes" id="UP000230233">
    <property type="component" value="Chromosome V"/>
</dbReference>
<dbReference type="PANTHER" id="PTHR45886">
    <property type="entry name" value="NUCLEAR HORMONE RECEPTOR FAMILY-RELATED-RELATED"/>
    <property type="match status" value="1"/>
</dbReference>
<evidence type="ECO:0000259" key="11">
    <source>
        <dbReference type="PROSITE" id="PS51030"/>
    </source>
</evidence>
<evidence type="ECO:0000256" key="6">
    <source>
        <dbReference type="ARBA" id="ARBA00023015"/>
    </source>
</evidence>
<dbReference type="GO" id="GO:0005634">
    <property type="term" value="C:nucleus"/>
    <property type="evidence" value="ECO:0007669"/>
    <property type="project" value="UniProtKB-SubCell"/>
</dbReference>
<protein>
    <recommendedName>
        <fullName evidence="15">Nuclear receptor domain-containing protein</fullName>
    </recommendedName>
</protein>
<dbReference type="GO" id="GO:0000978">
    <property type="term" value="F:RNA polymerase II cis-regulatory region sequence-specific DNA binding"/>
    <property type="evidence" value="ECO:0007669"/>
    <property type="project" value="InterPro"/>
</dbReference>
<keyword evidence="6" id="KW-0805">Transcription regulation</keyword>
<comment type="similarity">
    <text evidence="2">Belongs to the nuclear hormone receptor family.</text>
</comment>
<evidence type="ECO:0000256" key="5">
    <source>
        <dbReference type="ARBA" id="ARBA00022833"/>
    </source>
</evidence>
<sequence length="344" mass="39143">MSAKSLEIRPSKCSVCGRPAHQHHCGVPTCKGCKGFFRRMYISQKINNCQFDMNCFDEAKSESFNIRCQFCRFQKCIQVGMDPNDLRIAGAESLNALTTSSANLSLLLKQLAHLDNHRVHLLKNCSSDGDPTIEEISSMTRNLNFRRSPMIGDQSPAEWGFFTGLISIDFLRKLQIVQKLDVPDRSILLRQSFTSISLLSGAHDALHKKVSCLTYPNGSDYFLSVDSTVSVDLENRIRCRLVGRMCDLKMTYEEKLLLYVIFSCDPALTGLSERGQTLISSHRNVYTSLLVQYCLHNYQKLGPARFVDLLSIYDAISKTREDLVVHYFLCHLNNPTLYYYKIFS</sequence>
<proteinExistence type="inferred from homology"/>
<organism evidence="13 14">
    <name type="scientific">Caenorhabditis nigoni</name>
    <dbReference type="NCBI Taxonomy" id="1611254"/>
    <lineage>
        <taxon>Eukaryota</taxon>
        <taxon>Metazoa</taxon>
        <taxon>Ecdysozoa</taxon>
        <taxon>Nematoda</taxon>
        <taxon>Chromadorea</taxon>
        <taxon>Rhabditida</taxon>
        <taxon>Rhabditina</taxon>
        <taxon>Rhabditomorpha</taxon>
        <taxon>Rhabditoidea</taxon>
        <taxon>Rhabditidae</taxon>
        <taxon>Peloderinae</taxon>
        <taxon>Caenorhabditis</taxon>
    </lineage>
</organism>
<evidence type="ECO:0000256" key="10">
    <source>
        <dbReference type="ARBA" id="ARBA00023242"/>
    </source>
</evidence>
<evidence type="ECO:0000256" key="1">
    <source>
        <dbReference type="ARBA" id="ARBA00004123"/>
    </source>
</evidence>
<keyword evidence="3" id="KW-0479">Metal-binding</keyword>
<evidence type="ECO:0000313" key="14">
    <source>
        <dbReference type="Proteomes" id="UP000230233"/>
    </source>
</evidence>
<dbReference type="Pfam" id="PF00105">
    <property type="entry name" value="zf-C4"/>
    <property type="match status" value="1"/>
</dbReference>
<accession>A0A2G5TBA8</accession>
<feature type="domain" description="NR LBD" evidence="12">
    <location>
        <begin position="128"/>
        <end position="344"/>
    </location>
</feature>
<evidence type="ECO:0000256" key="9">
    <source>
        <dbReference type="ARBA" id="ARBA00023170"/>
    </source>
</evidence>
<dbReference type="SUPFAM" id="SSF48508">
    <property type="entry name" value="Nuclear receptor ligand-binding domain"/>
    <property type="match status" value="1"/>
</dbReference>
<comment type="subcellular location">
    <subcellularLocation>
        <location evidence="1">Nucleus</location>
    </subcellularLocation>
</comment>
<dbReference type="InterPro" id="IPR035500">
    <property type="entry name" value="NHR-like_dom_sf"/>
</dbReference>
<dbReference type="GO" id="GO:0008270">
    <property type="term" value="F:zinc ion binding"/>
    <property type="evidence" value="ECO:0007669"/>
    <property type="project" value="UniProtKB-KW"/>
</dbReference>
<evidence type="ECO:0000256" key="4">
    <source>
        <dbReference type="ARBA" id="ARBA00022771"/>
    </source>
</evidence>
<dbReference type="PROSITE" id="PS51030">
    <property type="entry name" value="NUCLEAR_REC_DBD_2"/>
    <property type="match status" value="1"/>
</dbReference>
<comment type="caution">
    <text evidence="13">The sequence shown here is derived from an EMBL/GenBank/DDBJ whole genome shotgun (WGS) entry which is preliminary data.</text>
</comment>
<gene>
    <name evidence="13" type="primary">Cnig_chr_V.g17845</name>
    <name evidence="13" type="ORF">B9Z55_017845</name>
</gene>
<keyword evidence="8" id="KW-0804">Transcription</keyword>
<dbReference type="SUPFAM" id="SSF57716">
    <property type="entry name" value="Glucocorticoid receptor-like (DNA-binding domain)"/>
    <property type="match status" value="1"/>
</dbReference>
<keyword evidence="9" id="KW-0675">Receptor</keyword>
<feature type="domain" description="Nuclear receptor" evidence="11">
    <location>
        <begin position="10"/>
        <end position="88"/>
    </location>
</feature>
<dbReference type="InterPro" id="IPR001628">
    <property type="entry name" value="Znf_hrmn_rcpt"/>
</dbReference>
<keyword evidence="14" id="KW-1185">Reference proteome</keyword>
<keyword evidence="10" id="KW-0539">Nucleus</keyword>
<dbReference type="Pfam" id="PF00104">
    <property type="entry name" value="Hormone_recep"/>
    <property type="match status" value="1"/>
</dbReference>
<dbReference type="Gene3D" id="1.10.565.10">
    <property type="entry name" value="Retinoid X Receptor"/>
    <property type="match status" value="1"/>
</dbReference>
<name>A0A2G5TBA8_9PELO</name>
<dbReference type="InterPro" id="IPR013088">
    <property type="entry name" value="Znf_NHR/GATA"/>
</dbReference>
<dbReference type="STRING" id="1611254.A0A2G5TBA8"/>
<keyword evidence="5" id="KW-0862">Zinc</keyword>
<dbReference type="EMBL" id="PDUG01000005">
    <property type="protein sequence ID" value="PIC24550.1"/>
    <property type="molecule type" value="Genomic_DNA"/>
</dbReference>
<dbReference type="PANTHER" id="PTHR45886:SF8">
    <property type="entry name" value="NUCLEAR HORMONE RECEPTOR FAMILY-RELATED"/>
    <property type="match status" value="1"/>
</dbReference>
<dbReference type="OrthoDB" id="10018779at2759"/>
<dbReference type="AlphaFoldDB" id="A0A2G5TBA8"/>
<evidence type="ECO:0000313" key="13">
    <source>
        <dbReference type="EMBL" id="PIC24550.1"/>
    </source>
</evidence>
<reference evidence="14" key="1">
    <citation type="submission" date="2017-10" db="EMBL/GenBank/DDBJ databases">
        <title>Rapid genome shrinkage in a self-fertile nematode reveals novel sperm competition proteins.</title>
        <authorList>
            <person name="Yin D."/>
            <person name="Schwarz E.M."/>
            <person name="Thomas C.G."/>
            <person name="Felde R.L."/>
            <person name="Korf I.F."/>
            <person name="Cutter A.D."/>
            <person name="Schartner C.M."/>
            <person name="Ralston E.J."/>
            <person name="Meyer B.J."/>
            <person name="Haag E.S."/>
        </authorList>
    </citation>
    <scope>NUCLEOTIDE SEQUENCE [LARGE SCALE GENOMIC DNA]</scope>
    <source>
        <strain evidence="14">JU1422</strain>
    </source>
</reference>
<dbReference type="SMART" id="SM00399">
    <property type="entry name" value="ZnF_C4"/>
    <property type="match status" value="1"/>
</dbReference>
<dbReference type="FunFam" id="3.30.50.10:FF:000030">
    <property type="entry name" value="Nuclear Hormone Receptor family"/>
    <property type="match status" value="1"/>
</dbReference>
<dbReference type="InterPro" id="IPR000536">
    <property type="entry name" value="Nucl_hrmn_rcpt_lig-bd"/>
</dbReference>
<evidence type="ECO:0000256" key="7">
    <source>
        <dbReference type="ARBA" id="ARBA00023125"/>
    </source>
</evidence>
<dbReference type="Gene3D" id="3.30.50.10">
    <property type="entry name" value="Erythroid Transcription Factor GATA-1, subunit A"/>
    <property type="match status" value="1"/>
</dbReference>
<evidence type="ECO:0000256" key="2">
    <source>
        <dbReference type="ARBA" id="ARBA00005993"/>
    </source>
</evidence>
<evidence type="ECO:0008006" key="15">
    <source>
        <dbReference type="Google" id="ProtNLM"/>
    </source>
</evidence>
<dbReference type="SMART" id="SM00430">
    <property type="entry name" value="HOLI"/>
    <property type="match status" value="1"/>
</dbReference>
<keyword evidence="7" id="KW-0238">DNA-binding</keyword>
<dbReference type="InterPro" id="IPR049636">
    <property type="entry name" value="HNF4-like_DBD"/>
</dbReference>
<dbReference type="GO" id="GO:0003700">
    <property type="term" value="F:DNA-binding transcription factor activity"/>
    <property type="evidence" value="ECO:0007669"/>
    <property type="project" value="InterPro"/>
</dbReference>
<keyword evidence="4" id="KW-0863">Zinc-finger</keyword>
<dbReference type="PROSITE" id="PS51843">
    <property type="entry name" value="NR_LBD"/>
    <property type="match status" value="1"/>
</dbReference>
<evidence type="ECO:0000259" key="12">
    <source>
        <dbReference type="PROSITE" id="PS51843"/>
    </source>
</evidence>